<comment type="caution">
    <text evidence="1">The sequence shown here is derived from an EMBL/GenBank/DDBJ whole genome shotgun (WGS) entry which is preliminary data.</text>
</comment>
<accession>A0ABR1HXU5</accession>
<organism evidence="1 2">
    <name type="scientific">Neonectria magnoliae</name>
    <dbReference type="NCBI Taxonomy" id="2732573"/>
    <lineage>
        <taxon>Eukaryota</taxon>
        <taxon>Fungi</taxon>
        <taxon>Dikarya</taxon>
        <taxon>Ascomycota</taxon>
        <taxon>Pezizomycotina</taxon>
        <taxon>Sordariomycetes</taxon>
        <taxon>Hypocreomycetidae</taxon>
        <taxon>Hypocreales</taxon>
        <taxon>Nectriaceae</taxon>
        <taxon>Neonectria</taxon>
    </lineage>
</organism>
<proteinExistence type="predicted"/>
<name>A0ABR1HXU5_9HYPO</name>
<reference evidence="1 2" key="1">
    <citation type="journal article" date="2025" name="Microbiol. Resour. Announc.">
        <title>Draft genome sequences for Neonectria magnoliae and Neonectria punicea, canker pathogens of Liriodendron tulipifera and Acer saccharum in West Virginia.</title>
        <authorList>
            <person name="Petronek H.M."/>
            <person name="Kasson M.T."/>
            <person name="Metheny A.M."/>
            <person name="Stauder C.M."/>
            <person name="Lovett B."/>
            <person name="Lynch S.C."/>
            <person name="Garnas J.R."/>
            <person name="Kasson L.R."/>
            <person name="Stajich J.E."/>
        </authorList>
    </citation>
    <scope>NUCLEOTIDE SEQUENCE [LARGE SCALE GENOMIC DNA]</scope>
    <source>
        <strain evidence="1 2">NRRL 64651</strain>
    </source>
</reference>
<sequence>MAYDKYGLLDLIIYRDDYGEIQKPAREGIWTTFKEKMEQVLSMWLPVLEAYKFTTAD</sequence>
<protein>
    <submittedName>
        <fullName evidence="1">Uncharacterized protein</fullName>
    </submittedName>
</protein>
<dbReference type="EMBL" id="JAZAVK010000076">
    <property type="protein sequence ID" value="KAK7425774.1"/>
    <property type="molecule type" value="Genomic_DNA"/>
</dbReference>
<dbReference type="Proteomes" id="UP001498421">
    <property type="component" value="Unassembled WGS sequence"/>
</dbReference>
<evidence type="ECO:0000313" key="1">
    <source>
        <dbReference type="EMBL" id="KAK7425774.1"/>
    </source>
</evidence>
<evidence type="ECO:0000313" key="2">
    <source>
        <dbReference type="Proteomes" id="UP001498421"/>
    </source>
</evidence>
<keyword evidence="2" id="KW-1185">Reference proteome</keyword>
<gene>
    <name evidence="1" type="ORF">QQZ08_007750</name>
</gene>